<proteinExistence type="predicted"/>
<evidence type="ECO:0000256" key="1">
    <source>
        <dbReference type="SAM" id="Phobius"/>
    </source>
</evidence>
<dbReference type="AlphaFoldDB" id="A0A8J3ZEJ8"/>
<reference evidence="2" key="1">
    <citation type="submission" date="2021-01" db="EMBL/GenBank/DDBJ databases">
        <title>Whole genome shotgun sequence of Virgisporangium aurantiacum NBRC 16421.</title>
        <authorList>
            <person name="Komaki H."/>
            <person name="Tamura T."/>
        </authorList>
    </citation>
    <scope>NUCLEOTIDE SEQUENCE</scope>
    <source>
        <strain evidence="2">NBRC 16421</strain>
    </source>
</reference>
<keyword evidence="3" id="KW-1185">Reference proteome</keyword>
<keyword evidence="1" id="KW-1133">Transmembrane helix</keyword>
<dbReference type="EMBL" id="BOPG01000079">
    <property type="protein sequence ID" value="GIJ62519.1"/>
    <property type="molecule type" value="Genomic_DNA"/>
</dbReference>
<evidence type="ECO:0000313" key="3">
    <source>
        <dbReference type="Proteomes" id="UP000612585"/>
    </source>
</evidence>
<protein>
    <submittedName>
        <fullName evidence="2">Uncharacterized protein</fullName>
    </submittedName>
</protein>
<feature type="transmembrane region" description="Helical" evidence="1">
    <location>
        <begin position="161"/>
        <end position="182"/>
    </location>
</feature>
<feature type="transmembrane region" description="Helical" evidence="1">
    <location>
        <begin position="63"/>
        <end position="82"/>
    </location>
</feature>
<evidence type="ECO:0000313" key="2">
    <source>
        <dbReference type="EMBL" id="GIJ62519.1"/>
    </source>
</evidence>
<organism evidence="2 3">
    <name type="scientific">Virgisporangium aurantiacum</name>
    <dbReference type="NCBI Taxonomy" id="175570"/>
    <lineage>
        <taxon>Bacteria</taxon>
        <taxon>Bacillati</taxon>
        <taxon>Actinomycetota</taxon>
        <taxon>Actinomycetes</taxon>
        <taxon>Micromonosporales</taxon>
        <taxon>Micromonosporaceae</taxon>
        <taxon>Virgisporangium</taxon>
    </lineage>
</organism>
<accession>A0A8J3ZEJ8</accession>
<keyword evidence="1" id="KW-0812">Transmembrane</keyword>
<dbReference type="Proteomes" id="UP000612585">
    <property type="component" value="Unassembled WGS sequence"/>
</dbReference>
<dbReference type="RefSeq" id="WP_204008206.1">
    <property type="nucleotide sequence ID" value="NZ_BOPG01000079.1"/>
</dbReference>
<feature type="transmembrane region" description="Helical" evidence="1">
    <location>
        <begin position="109"/>
        <end position="134"/>
    </location>
</feature>
<sequence>MKPPFVRLEIGTGWYGVTKLRWRTWLRRTWLSWVLAGCYLAIAAAVVLVTTGTGGEGPCWLTLVRWGFTAGLVLLVAVRIVLEGTVSKPVAGEPPPWDRQIVDPWWTTIHTLTGVVLGFWLTPYFVAAVVTVLWEVLEISVPGFGDDEVNGNRIADNAVAWLGWLVAAGTSALAGATSVPLIA</sequence>
<feature type="transmembrane region" description="Helical" evidence="1">
    <location>
        <begin position="30"/>
        <end position="51"/>
    </location>
</feature>
<comment type="caution">
    <text evidence="2">The sequence shown here is derived from an EMBL/GenBank/DDBJ whole genome shotgun (WGS) entry which is preliminary data.</text>
</comment>
<name>A0A8J3ZEJ8_9ACTN</name>
<keyword evidence="1" id="KW-0472">Membrane</keyword>
<gene>
    <name evidence="2" type="ORF">Vau01_100350</name>
</gene>